<dbReference type="Proteomes" id="UP000663920">
    <property type="component" value="Chromosome"/>
</dbReference>
<name>A0A975CRS2_9FLAO</name>
<dbReference type="KEGG" id="pcea:J3359_08680"/>
<proteinExistence type="predicted"/>
<dbReference type="EMBL" id="CP071869">
    <property type="protein sequence ID" value="QTE24319.1"/>
    <property type="molecule type" value="Genomic_DNA"/>
</dbReference>
<dbReference type="RefSeq" id="WP_208080291.1">
    <property type="nucleotide sequence ID" value="NZ_CP071869.1"/>
</dbReference>
<gene>
    <name evidence="1" type="ORF">J3359_08680</name>
</gene>
<organism evidence="1 2">
    <name type="scientific">Polaribacter cellanae</name>
    <dbReference type="NCBI Taxonomy" id="2818493"/>
    <lineage>
        <taxon>Bacteria</taxon>
        <taxon>Pseudomonadati</taxon>
        <taxon>Bacteroidota</taxon>
        <taxon>Flavobacteriia</taxon>
        <taxon>Flavobacteriales</taxon>
        <taxon>Flavobacteriaceae</taxon>
    </lineage>
</organism>
<sequence length="190" mass="22371">MKKTILLLAIILTSCSRPLYIKDKHFDCTKVRYEMDSDLKELVYKSLQRAVVVEKDIQEYQSIWKKNRIYVLNQFQLNETLGLPKSNSVKKDYKYLKLNEIPNKIGNVAFCLKSKSELQTIANKTWEDFLFLSFSMIKIEKDTATVKVNNTWKVSKHSQKIYLSGGGYTCMYKKIKGEWKFDKIISRWIS</sequence>
<dbReference type="PROSITE" id="PS51257">
    <property type="entry name" value="PROKAR_LIPOPROTEIN"/>
    <property type="match status" value="1"/>
</dbReference>
<evidence type="ECO:0000313" key="2">
    <source>
        <dbReference type="Proteomes" id="UP000663920"/>
    </source>
</evidence>
<accession>A0A975CRS2</accession>
<evidence type="ECO:0000313" key="1">
    <source>
        <dbReference type="EMBL" id="QTE24319.1"/>
    </source>
</evidence>
<keyword evidence="2" id="KW-1185">Reference proteome</keyword>
<dbReference type="AlphaFoldDB" id="A0A975CRS2"/>
<protein>
    <submittedName>
        <fullName evidence="1">Uncharacterized protein</fullName>
    </submittedName>
</protein>
<reference evidence="1 2" key="1">
    <citation type="submission" date="2021-03" db="EMBL/GenBank/DDBJ databases">
        <title>Complete genome of Polaribacter_sp.SM13.</title>
        <authorList>
            <person name="Jeong S.W."/>
            <person name="Bae J.W."/>
        </authorList>
    </citation>
    <scope>NUCLEOTIDE SEQUENCE [LARGE SCALE GENOMIC DNA]</scope>
    <source>
        <strain evidence="1 2">SM13</strain>
    </source>
</reference>